<protein>
    <submittedName>
        <fullName evidence="2">Uncharacterized protein</fullName>
    </submittedName>
</protein>
<feature type="compositionally biased region" description="Basic and acidic residues" evidence="1">
    <location>
        <begin position="1"/>
        <end position="11"/>
    </location>
</feature>
<evidence type="ECO:0000256" key="1">
    <source>
        <dbReference type="SAM" id="MobiDB-lite"/>
    </source>
</evidence>
<reference evidence="2 3" key="1">
    <citation type="journal article" date="2016" name="Nat. Commun.">
        <title>Ectomycorrhizal ecology is imprinted in the genome of the dominant symbiotic fungus Cenococcum geophilum.</title>
        <authorList>
            <consortium name="DOE Joint Genome Institute"/>
            <person name="Peter M."/>
            <person name="Kohler A."/>
            <person name="Ohm R.A."/>
            <person name="Kuo A."/>
            <person name="Krutzmann J."/>
            <person name="Morin E."/>
            <person name="Arend M."/>
            <person name="Barry K.W."/>
            <person name="Binder M."/>
            <person name="Choi C."/>
            <person name="Clum A."/>
            <person name="Copeland A."/>
            <person name="Grisel N."/>
            <person name="Haridas S."/>
            <person name="Kipfer T."/>
            <person name="LaButti K."/>
            <person name="Lindquist E."/>
            <person name="Lipzen A."/>
            <person name="Maire R."/>
            <person name="Meier B."/>
            <person name="Mihaltcheva S."/>
            <person name="Molinier V."/>
            <person name="Murat C."/>
            <person name="Poggeler S."/>
            <person name="Quandt C.A."/>
            <person name="Sperisen C."/>
            <person name="Tritt A."/>
            <person name="Tisserant E."/>
            <person name="Crous P.W."/>
            <person name="Henrissat B."/>
            <person name="Nehls U."/>
            <person name="Egli S."/>
            <person name="Spatafora J.W."/>
            <person name="Grigoriev I.V."/>
            <person name="Martin F.M."/>
        </authorList>
    </citation>
    <scope>NUCLEOTIDE SEQUENCE [LARGE SCALE GENOMIC DNA]</scope>
    <source>
        <strain evidence="2 3">CBS 459.81</strain>
    </source>
</reference>
<feature type="compositionally biased region" description="Polar residues" evidence="1">
    <location>
        <begin position="348"/>
        <end position="364"/>
    </location>
</feature>
<feature type="compositionally biased region" description="Polar residues" evidence="1">
    <location>
        <begin position="32"/>
        <end position="41"/>
    </location>
</feature>
<evidence type="ECO:0000313" key="2">
    <source>
        <dbReference type="EMBL" id="OCK75766.1"/>
    </source>
</evidence>
<feature type="region of interest" description="Disordered" evidence="1">
    <location>
        <begin position="1"/>
        <end position="41"/>
    </location>
</feature>
<dbReference type="Proteomes" id="UP000250266">
    <property type="component" value="Unassembled WGS sequence"/>
</dbReference>
<accession>A0A8E2E1Q3</accession>
<dbReference type="EMBL" id="KV745276">
    <property type="protein sequence ID" value="OCK75766.1"/>
    <property type="molecule type" value="Genomic_DNA"/>
</dbReference>
<name>A0A8E2E1Q3_9PEZI</name>
<proteinExistence type="predicted"/>
<feature type="region of interest" description="Disordered" evidence="1">
    <location>
        <begin position="739"/>
        <end position="762"/>
    </location>
</feature>
<sequence length="782" mass="85396">MGTLYNRDRPPNNDMGYGSTSDLRRGPPRFPQGNSGFAPSINQRDIEQDIRYQLGHVQNELEHTQAKLVEAEAIKAFLLDAMVARDFGTNPNVGLIKTENAALKREVMSLSSKLTSTRLENNRLNTKLKLAKRIIRQGKKAVRKEPSACSRPENIVALGRVDVMASPTSPGKPKPTNLIDIDELEPMVLDEAVLKPERLWSSRQLAKEQDESFNTEAVVQFQDAPDVASPKAPQDFIPSPQPKYILYQFDEPIAEPTQGATITEPKIIYRGLDAQETPESAPATITAQVQPAPLEAEPLTSKNDQEVVVYGTNETVVAQSLPVPKPTGIAASRYETPVIQVPRPRGLSASSYATPSTQDESLSASRYATQKVEPMVGVEASRYSTPVPNTEARDLSASPYATPPQQSEVRRLGASEHATPGLTPATRGFAASRWAPQHAPAGEASLFDRPFFNHKYRGHEQGLTVWQTFSEDSRHATIAQGFLFPSPEHAPHSFVIPTGRSHAGPQARGLFRNCGNSHEHAVKGPDREEVLFVPEEGETNTKRGVVIHNLPHNVTLRDVMRAVNAGPIVSVYLARIANVLDPSTGIPVVKVSVYLVFLEENNASALAKACASAMPLLFTDATGTSMRAQVTHIQTATPPLAPEVRNGVLMHGWTRTLAIVNPPTDFSRDNLNRILTHPRLAMPGIVEAQRLSTTGTIVVEFQSIYTALWAIEVLRIELEESTVMFMPDGWAGVMGEARKSREVEGGREGGAEGAEMGPGVENGTERMWEDIKSDGYSEGVVI</sequence>
<feature type="compositionally biased region" description="Basic and acidic residues" evidence="1">
    <location>
        <begin position="739"/>
        <end position="750"/>
    </location>
</feature>
<organism evidence="2 3">
    <name type="scientific">Lepidopterella palustris CBS 459.81</name>
    <dbReference type="NCBI Taxonomy" id="1314670"/>
    <lineage>
        <taxon>Eukaryota</taxon>
        <taxon>Fungi</taxon>
        <taxon>Dikarya</taxon>
        <taxon>Ascomycota</taxon>
        <taxon>Pezizomycotina</taxon>
        <taxon>Dothideomycetes</taxon>
        <taxon>Pleosporomycetidae</taxon>
        <taxon>Mytilinidiales</taxon>
        <taxon>Argynnaceae</taxon>
        <taxon>Lepidopterella</taxon>
    </lineage>
</organism>
<feature type="region of interest" description="Disordered" evidence="1">
    <location>
        <begin position="384"/>
        <end position="410"/>
    </location>
</feature>
<keyword evidence="3" id="KW-1185">Reference proteome</keyword>
<feature type="region of interest" description="Disordered" evidence="1">
    <location>
        <begin position="345"/>
        <end position="364"/>
    </location>
</feature>
<dbReference type="OrthoDB" id="5244622at2759"/>
<dbReference type="AlphaFoldDB" id="A0A8E2E1Q3"/>
<evidence type="ECO:0000313" key="3">
    <source>
        <dbReference type="Proteomes" id="UP000250266"/>
    </source>
</evidence>
<gene>
    <name evidence="2" type="ORF">K432DRAFT_464984</name>
</gene>